<dbReference type="Proteomes" id="UP001151760">
    <property type="component" value="Unassembled WGS sequence"/>
</dbReference>
<evidence type="ECO:0000313" key="3">
    <source>
        <dbReference type="EMBL" id="GJS91419.1"/>
    </source>
</evidence>
<proteinExistence type="predicted"/>
<keyword evidence="3" id="KW-0548">Nucleotidyltransferase</keyword>
<comment type="caution">
    <text evidence="3">The sequence shown here is derived from an EMBL/GenBank/DDBJ whole genome shotgun (WGS) entry which is preliminary data.</text>
</comment>
<keyword evidence="3" id="KW-0808">Transferase</keyword>
<keyword evidence="3" id="KW-0695">RNA-directed DNA polymerase</keyword>
<dbReference type="GO" id="GO:0003964">
    <property type="term" value="F:RNA-directed DNA polymerase activity"/>
    <property type="evidence" value="ECO:0007669"/>
    <property type="project" value="UniProtKB-KW"/>
</dbReference>
<evidence type="ECO:0000313" key="4">
    <source>
        <dbReference type="Proteomes" id="UP001151760"/>
    </source>
</evidence>
<gene>
    <name evidence="3" type="ORF">Tco_0774055</name>
</gene>
<dbReference type="EMBL" id="BQNB010011503">
    <property type="protein sequence ID" value="GJS91419.1"/>
    <property type="molecule type" value="Genomic_DNA"/>
</dbReference>
<keyword evidence="4" id="KW-1185">Reference proteome</keyword>
<organism evidence="3 4">
    <name type="scientific">Tanacetum coccineum</name>
    <dbReference type="NCBI Taxonomy" id="301880"/>
    <lineage>
        <taxon>Eukaryota</taxon>
        <taxon>Viridiplantae</taxon>
        <taxon>Streptophyta</taxon>
        <taxon>Embryophyta</taxon>
        <taxon>Tracheophyta</taxon>
        <taxon>Spermatophyta</taxon>
        <taxon>Magnoliopsida</taxon>
        <taxon>eudicotyledons</taxon>
        <taxon>Gunneridae</taxon>
        <taxon>Pentapetalae</taxon>
        <taxon>asterids</taxon>
        <taxon>campanulids</taxon>
        <taxon>Asterales</taxon>
        <taxon>Asteraceae</taxon>
        <taxon>Asteroideae</taxon>
        <taxon>Anthemideae</taxon>
        <taxon>Anthemidinae</taxon>
        <taxon>Tanacetum</taxon>
    </lineage>
</organism>
<reference evidence="3" key="1">
    <citation type="journal article" date="2022" name="Int. J. Mol. Sci.">
        <title>Draft Genome of Tanacetum Coccineum: Genomic Comparison of Closely Related Tanacetum-Family Plants.</title>
        <authorList>
            <person name="Yamashiro T."/>
            <person name="Shiraishi A."/>
            <person name="Nakayama K."/>
            <person name="Satake H."/>
        </authorList>
    </citation>
    <scope>NUCLEOTIDE SEQUENCE</scope>
</reference>
<feature type="domain" description="Retrotransposon gag" evidence="2">
    <location>
        <begin position="113"/>
        <end position="211"/>
    </location>
</feature>
<sequence length="268" mass="30073">MAPKRTTRSTPVTPAPTATTTTVTEAQLQALIDQGVAAAMAEAEASRVRNGYNSNGSGPRPAQTARECSYSEFLKCKPLDFKGTEGVVGLTRWFEKMESVFSISNCTASCQVKFATCTLQDDALTWWNAHVKTTTPEAAHAMPWATLKKMMTDKYCPRGEIKKIETEMWNLKVKGTDVVAYSRRFQQLALMCSRMFPEEIDKIEKYIGGLPDMILGSVKASKPKTMQEAIEFTTELMDEKTHAYAERQAEKKRKYDDLSKNNQNQQQL</sequence>
<feature type="compositionally biased region" description="Basic and acidic residues" evidence="1">
    <location>
        <begin position="243"/>
        <end position="259"/>
    </location>
</feature>
<dbReference type="InterPro" id="IPR005162">
    <property type="entry name" value="Retrotrans_gag_dom"/>
</dbReference>
<evidence type="ECO:0000259" key="2">
    <source>
        <dbReference type="Pfam" id="PF03732"/>
    </source>
</evidence>
<protein>
    <submittedName>
        <fullName evidence="3">Reverse transcriptase domain-containing protein</fullName>
    </submittedName>
</protein>
<name>A0ABQ4ZMG6_9ASTR</name>
<evidence type="ECO:0000256" key="1">
    <source>
        <dbReference type="SAM" id="MobiDB-lite"/>
    </source>
</evidence>
<dbReference type="Pfam" id="PF03732">
    <property type="entry name" value="Retrotrans_gag"/>
    <property type="match status" value="1"/>
</dbReference>
<accession>A0ABQ4ZMG6</accession>
<feature type="region of interest" description="Disordered" evidence="1">
    <location>
        <begin position="243"/>
        <end position="268"/>
    </location>
</feature>
<reference evidence="3" key="2">
    <citation type="submission" date="2022-01" db="EMBL/GenBank/DDBJ databases">
        <authorList>
            <person name="Yamashiro T."/>
            <person name="Shiraishi A."/>
            <person name="Satake H."/>
            <person name="Nakayama K."/>
        </authorList>
    </citation>
    <scope>NUCLEOTIDE SEQUENCE</scope>
</reference>